<dbReference type="AlphaFoldDB" id="A0A1M6KK29"/>
<sequence>MSDYKTKIVAIDDVIPGMVTSQDVFTDMGQMLIGANTTLDEKHLKKLRLYQINNVPIREALIDLNSKKSNISTIYKTPEDIQQFKSFESSHGDYSLSLKQQMLDISDGMHIDVSQLFSISNDLLDIVKHKSKLFSFLNSLQNFDDYTYSHCINVSLICHTIGQWLCFSHKELMDICVAGMLHDIGKIKVDKDILTKPGPLTEAEYEIMQKHTVYGFKIVEKQDIPYNIKMAILMHHERYDGSGYPLKAKNDEINDYAKIVAIADVYDALTSDRPYRSKFTPFHVIHRFEKEYLGKLDTKFLMIFLRNIAYCYLDSWCLLSTGEEAKIVFINKHIPSKPIVQVDNVILDLSQEPDIYIQKIL</sequence>
<dbReference type="CDD" id="cd00077">
    <property type="entry name" value="HDc"/>
    <property type="match status" value="1"/>
</dbReference>
<dbReference type="OrthoDB" id="9804747at2"/>
<dbReference type="Proteomes" id="UP000184465">
    <property type="component" value="Unassembled WGS sequence"/>
</dbReference>
<dbReference type="SMART" id="SM00471">
    <property type="entry name" value="HDc"/>
    <property type="match status" value="1"/>
</dbReference>
<reference evidence="2 3" key="1">
    <citation type="submission" date="2016-11" db="EMBL/GenBank/DDBJ databases">
        <authorList>
            <person name="Jaros S."/>
            <person name="Januszkiewicz K."/>
            <person name="Wedrychowicz H."/>
        </authorList>
    </citation>
    <scope>NUCLEOTIDE SEQUENCE [LARGE SCALE GENOMIC DNA]</scope>
    <source>
        <strain evidence="2 3">DSM 15212</strain>
    </source>
</reference>
<evidence type="ECO:0000259" key="1">
    <source>
        <dbReference type="PROSITE" id="PS51832"/>
    </source>
</evidence>
<evidence type="ECO:0000313" key="2">
    <source>
        <dbReference type="EMBL" id="SHJ59313.1"/>
    </source>
</evidence>
<name>A0A1M6KK29_PARC5</name>
<dbReference type="STRING" id="1121301.SAMN02745912_00441"/>
<evidence type="ECO:0000313" key="3">
    <source>
        <dbReference type="Proteomes" id="UP000184465"/>
    </source>
</evidence>
<dbReference type="PROSITE" id="PS51832">
    <property type="entry name" value="HD_GYP"/>
    <property type="match status" value="1"/>
</dbReference>
<dbReference type="InterPro" id="IPR037522">
    <property type="entry name" value="HD_GYP_dom"/>
</dbReference>
<feature type="domain" description="HD-GYP" evidence="1">
    <location>
        <begin position="125"/>
        <end position="320"/>
    </location>
</feature>
<dbReference type="InterPro" id="IPR003607">
    <property type="entry name" value="HD/PDEase_dom"/>
</dbReference>
<gene>
    <name evidence="2" type="ORF">SAMN02745912_00441</name>
</gene>
<dbReference type="SUPFAM" id="SSF109604">
    <property type="entry name" value="HD-domain/PDEase-like"/>
    <property type="match status" value="1"/>
</dbReference>
<dbReference type="Pfam" id="PF13487">
    <property type="entry name" value="HD_5"/>
    <property type="match status" value="1"/>
</dbReference>
<dbReference type="PANTHER" id="PTHR43155:SF2">
    <property type="entry name" value="CYCLIC DI-GMP PHOSPHODIESTERASE PA4108"/>
    <property type="match status" value="1"/>
</dbReference>
<dbReference type="Gene3D" id="1.10.3210.10">
    <property type="entry name" value="Hypothetical protein af1432"/>
    <property type="match status" value="1"/>
</dbReference>
<keyword evidence="3" id="KW-1185">Reference proteome</keyword>
<accession>A0A1M6KK29</accession>
<protein>
    <submittedName>
        <fullName evidence="2">HDIG domain-containing protein</fullName>
    </submittedName>
</protein>
<dbReference type="NCBIfam" id="TIGR00277">
    <property type="entry name" value="HDIG"/>
    <property type="match status" value="1"/>
</dbReference>
<dbReference type="InterPro" id="IPR006675">
    <property type="entry name" value="HDIG_dom"/>
</dbReference>
<organism evidence="2 3">
    <name type="scientific">Paramaledivibacter caminithermalis (strain DSM 15212 / CIP 107654 / DViRD3)</name>
    <name type="common">Clostridium caminithermale</name>
    <dbReference type="NCBI Taxonomy" id="1121301"/>
    <lineage>
        <taxon>Bacteria</taxon>
        <taxon>Bacillati</taxon>
        <taxon>Bacillota</taxon>
        <taxon>Clostridia</taxon>
        <taxon>Peptostreptococcales</taxon>
        <taxon>Caminicellaceae</taxon>
        <taxon>Paramaledivibacter</taxon>
    </lineage>
</organism>
<dbReference type="PANTHER" id="PTHR43155">
    <property type="entry name" value="CYCLIC DI-GMP PHOSPHODIESTERASE PA4108-RELATED"/>
    <property type="match status" value="1"/>
</dbReference>
<dbReference type="EMBL" id="FRAG01000003">
    <property type="protein sequence ID" value="SHJ59313.1"/>
    <property type="molecule type" value="Genomic_DNA"/>
</dbReference>
<proteinExistence type="predicted"/>
<dbReference type="RefSeq" id="WP_073146748.1">
    <property type="nucleotide sequence ID" value="NZ_FRAG01000003.1"/>
</dbReference>